<accession>A0A6G1H1C0</accession>
<dbReference type="Proteomes" id="UP000800041">
    <property type="component" value="Unassembled WGS sequence"/>
</dbReference>
<proteinExistence type="predicted"/>
<feature type="region of interest" description="Disordered" evidence="1">
    <location>
        <begin position="1"/>
        <end position="142"/>
    </location>
</feature>
<feature type="compositionally biased region" description="Basic and acidic residues" evidence="1">
    <location>
        <begin position="21"/>
        <end position="37"/>
    </location>
</feature>
<dbReference type="AlphaFoldDB" id="A0A6G1H1C0"/>
<feature type="compositionally biased region" description="Basic and acidic residues" evidence="1">
    <location>
        <begin position="1"/>
        <end position="13"/>
    </location>
</feature>
<evidence type="ECO:0000256" key="1">
    <source>
        <dbReference type="SAM" id="MobiDB-lite"/>
    </source>
</evidence>
<keyword evidence="3" id="KW-1185">Reference proteome</keyword>
<name>A0A6G1H1C0_9PEZI</name>
<evidence type="ECO:0000313" key="2">
    <source>
        <dbReference type="EMBL" id="KAF1986799.1"/>
    </source>
</evidence>
<protein>
    <submittedName>
        <fullName evidence="2">Uncharacterized protein</fullName>
    </submittedName>
</protein>
<dbReference type="OrthoDB" id="4786928at2759"/>
<organism evidence="2 3">
    <name type="scientific">Aulographum hederae CBS 113979</name>
    <dbReference type="NCBI Taxonomy" id="1176131"/>
    <lineage>
        <taxon>Eukaryota</taxon>
        <taxon>Fungi</taxon>
        <taxon>Dikarya</taxon>
        <taxon>Ascomycota</taxon>
        <taxon>Pezizomycotina</taxon>
        <taxon>Dothideomycetes</taxon>
        <taxon>Pleosporomycetidae</taxon>
        <taxon>Aulographales</taxon>
        <taxon>Aulographaceae</taxon>
    </lineage>
</organism>
<gene>
    <name evidence="2" type="ORF">K402DRAFT_66685</name>
</gene>
<sequence length="219" mass="24364">MRSIEHFQSERKGGKLTPQCDDCRRFQQEEREAKRTADAANLTPHRPRPSIRETPKIASQPCQRDPSESGSSTPHGRRFLPRGQDSGDSPLTAIARRAQTDISRTHRIQRRAGGEPSSTPSMSSLRGRLAAAQEREQEGPSSILGSLAAQSSSQMFSSRRHSCPDPHGLILSKKKKSSRVHSHSLLVHSCLEPINHYSVLSAASTCHSNMMFWTLHIRN</sequence>
<reference evidence="2" key="1">
    <citation type="journal article" date="2020" name="Stud. Mycol.">
        <title>101 Dothideomycetes genomes: a test case for predicting lifestyles and emergence of pathogens.</title>
        <authorList>
            <person name="Haridas S."/>
            <person name="Albert R."/>
            <person name="Binder M."/>
            <person name="Bloem J."/>
            <person name="Labutti K."/>
            <person name="Salamov A."/>
            <person name="Andreopoulos B."/>
            <person name="Baker S."/>
            <person name="Barry K."/>
            <person name="Bills G."/>
            <person name="Bluhm B."/>
            <person name="Cannon C."/>
            <person name="Castanera R."/>
            <person name="Culley D."/>
            <person name="Daum C."/>
            <person name="Ezra D."/>
            <person name="Gonzalez J."/>
            <person name="Henrissat B."/>
            <person name="Kuo A."/>
            <person name="Liang C."/>
            <person name="Lipzen A."/>
            <person name="Lutzoni F."/>
            <person name="Magnuson J."/>
            <person name="Mondo S."/>
            <person name="Nolan M."/>
            <person name="Ohm R."/>
            <person name="Pangilinan J."/>
            <person name="Park H.-J."/>
            <person name="Ramirez L."/>
            <person name="Alfaro M."/>
            <person name="Sun H."/>
            <person name="Tritt A."/>
            <person name="Yoshinaga Y."/>
            <person name="Zwiers L.-H."/>
            <person name="Turgeon B."/>
            <person name="Goodwin S."/>
            <person name="Spatafora J."/>
            <person name="Crous P."/>
            <person name="Grigoriev I."/>
        </authorList>
    </citation>
    <scope>NUCLEOTIDE SEQUENCE</scope>
    <source>
        <strain evidence="2">CBS 113979</strain>
    </source>
</reference>
<evidence type="ECO:0000313" key="3">
    <source>
        <dbReference type="Proteomes" id="UP000800041"/>
    </source>
</evidence>
<dbReference type="EMBL" id="ML977155">
    <property type="protein sequence ID" value="KAF1986799.1"/>
    <property type="molecule type" value="Genomic_DNA"/>
</dbReference>